<accession>A0A2K3DWG4</accession>
<evidence type="ECO:0000313" key="2">
    <source>
        <dbReference type="Proteomes" id="UP000006906"/>
    </source>
</evidence>
<dbReference type="Gramene" id="PNW84869">
    <property type="protein sequence ID" value="PNW84869"/>
    <property type="gene ID" value="CHLRE_03g161578v5"/>
</dbReference>
<dbReference type="RefSeq" id="XP_042925840.1">
    <property type="nucleotide sequence ID" value="XM_043060709.1"/>
</dbReference>
<keyword evidence="2" id="KW-1185">Reference proteome</keyword>
<dbReference type="ExpressionAtlas" id="A0A2K3DWG4">
    <property type="expression patterns" value="differential"/>
</dbReference>
<dbReference type="AlphaFoldDB" id="A0A2K3DWG4"/>
<evidence type="ECO:0000313" key="1">
    <source>
        <dbReference type="EMBL" id="PNW84869.1"/>
    </source>
</evidence>
<dbReference type="EMBL" id="CM008964">
    <property type="protein sequence ID" value="PNW84869.1"/>
    <property type="molecule type" value="Genomic_DNA"/>
</dbReference>
<organism evidence="1 2">
    <name type="scientific">Chlamydomonas reinhardtii</name>
    <name type="common">Chlamydomonas smithii</name>
    <dbReference type="NCBI Taxonomy" id="3055"/>
    <lineage>
        <taxon>Eukaryota</taxon>
        <taxon>Viridiplantae</taxon>
        <taxon>Chlorophyta</taxon>
        <taxon>core chlorophytes</taxon>
        <taxon>Chlorophyceae</taxon>
        <taxon>CS clade</taxon>
        <taxon>Chlamydomonadales</taxon>
        <taxon>Chlamydomonadaceae</taxon>
        <taxon>Chlamydomonas</taxon>
    </lineage>
</organism>
<gene>
    <name evidence="1" type="ORF">CHLRE_03g161578v5</name>
</gene>
<reference evidence="1 2" key="1">
    <citation type="journal article" date="2007" name="Science">
        <title>The Chlamydomonas genome reveals the evolution of key animal and plant functions.</title>
        <authorList>
            <person name="Merchant S.S."/>
            <person name="Prochnik S.E."/>
            <person name="Vallon O."/>
            <person name="Harris E.H."/>
            <person name="Karpowicz S.J."/>
            <person name="Witman G.B."/>
            <person name="Terry A."/>
            <person name="Salamov A."/>
            <person name="Fritz-Laylin L.K."/>
            <person name="Marechal-Drouard L."/>
            <person name="Marshall W.F."/>
            <person name="Qu L.H."/>
            <person name="Nelson D.R."/>
            <person name="Sanderfoot A.A."/>
            <person name="Spalding M.H."/>
            <person name="Kapitonov V.V."/>
            <person name="Ren Q."/>
            <person name="Ferris P."/>
            <person name="Lindquist E."/>
            <person name="Shapiro H."/>
            <person name="Lucas S.M."/>
            <person name="Grimwood J."/>
            <person name="Schmutz J."/>
            <person name="Cardol P."/>
            <person name="Cerutti H."/>
            <person name="Chanfreau G."/>
            <person name="Chen C.L."/>
            <person name="Cognat V."/>
            <person name="Croft M.T."/>
            <person name="Dent R."/>
            <person name="Dutcher S."/>
            <person name="Fernandez E."/>
            <person name="Fukuzawa H."/>
            <person name="Gonzalez-Ballester D."/>
            <person name="Gonzalez-Halphen D."/>
            <person name="Hallmann A."/>
            <person name="Hanikenne M."/>
            <person name="Hippler M."/>
            <person name="Inwood W."/>
            <person name="Jabbari K."/>
            <person name="Kalanon M."/>
            <person name="Kuras R."/>
            <person name="Lefebvre P.A."/>
            <person name="Lemaire S.D."/>
            <person name="Lobanov A.V."/>
            <person name="Lohr M."/>
            <person name="Manuell A."/>
            <person name="Meier I."/>
            <person name="Mets L."/>
            <person name="Mittag M."/>
            <person name="Mittelmeier T."/>
            <person name="Moroney J.V."/>
            <person name="Moseley J."/>
            <person name="Napoli C."/>
            <person name="Nedelcu A.M."/>
            <person name="Niyogi K."/>
            <person name="Novoselov S.V."/>
            <person name="Paulsen I.T."/>
            <person name="Pazour G."/>
            <person name="Purton S."/>
            <person name="Ral J.P."/>
            <person name="Riano-Pachon D.M."/>
            <person name="Riekhof W."/>
            <person name="Rymarquis L."/>
            <person name="Schroda M."/>
            <person name="Stern D."/>
            <person name="Umen J."/>
            <person name="Willows R."/>
            <person name="Wilson N."/>
            <person name="Zimmer S.L."/>
            <person name="Allmer J."/>
            <person name="Balk J."/>
            <person name="Bisova K."/>
            <person name="Chen C.J."/>
            <person name="Elias M."/>
            <person name="Gendler K."/>
            <person name="Hauser C."/>
            <person name="Lamb M.R."/>
            <person name="Ledford H."/>
            <person name="Long J.C."/>
            <person name="Minagawa J."/>
            <person name="Page M.D."/>
            <person name="Pan J."/>
            <person name="Pootakham W."/>
            <person name="Roje S."/>
            <person name="Rose A."/>
            <person name="Stahlberg E."/>
            <person name="Terauchi A.M."/>
            <person name="Yang P."/>
            <person name="Ball S."/>
            <person name="Bowler C."/>
            <person name="Dieckmann C.L."/>
            <person name="Gladyshev V.N."/>
            <person name="Green P."/>
            <person name="Jorgensen R."/>
            <person name="Mayfield S."/>
            <person name="Mueller-Roeber B."/>
            <person name="Rajamani S."/>
            <person name="Sayre R.T."/>
            <person name="Brokstein P."/>
            <person name="Dubchak I."/>
            <person name="Goodstein D."/>
            <person name="Hornick L."/>
            <person name="Huang Y.W."/>
            <person name="Jhaveri J."/>
            <person name="Luo Y."/>
            <person name="Martinez D."/>
            <person name="Ngau W.C."/>
            <person name="Otillar B."/>
            <person name="Poliakov A."/>
            <person name="Porter A."/>
            <person name="Szajkowski L."/>
            <person name="Werner G."/>
            <person name="Zhou K."/>
            <person name="Grigoriev I.V."/>
            <person name="Rokhsar D.S."/>
            <person name="Grossman A.R."/>
        </authorList>
    </citation>
    <scope>NUCLEOTIDE SEQUENCE [LARGE SCALE GENOMIC DNA]</scope>
    <source>
        <strain evidence="2">CC-503</strain>
    </source>
</reference>
<name>A0A2K3DWG4_CHLRE</name>
<protein>
    <submittedName>
        <fullName evidence="1">Uncharacterized protein</fullName>
    </submittedName>
</protein>
<dbReference type="OrthoDB" id="531885at2759"/>
<proteinExistence type="predicted"/>
<sequence>MQPAILSLDALDDLDDPARGSYLPLEPVVPLPAAAAAEIAFCTAWLTYMWGRAALAGIQPQVSLEQAEQWAGRMGKAAQLQDFGDVNDSLQELALYGIEELLWKER</sequence>
<dbReference type="GeneID" id="5729095"/>
<dbReference type="Proteomes" id="UP000006906">
    <property type="component" value="Chromosome 3"/>
</dbReference>